<dbReference type="Proteomes" id="UP001497680">
    <property type="component" value="Unassembled WGS sequence"/>
</dbReference>
<evidence type="ECO:0000313" key="1">
    <source>
        <dbReference type="EMBL" id="KAI6080476.1"/>
    </source>
</evidence>
<keyword evidence="2" id="KW-1185">Reference proteome</keyword>
<organism evidence="1 2">
    <name type="scientific">Hypoxylon rubiginosum</name>
    <dbReference type="NCBI Taxonomy" id="110542"/>
    <lineage>
        <taxon>Eukaryota</taxon>
        <taxon>Fungi</taxon>
        <taxon>Dikarya</taxon>
        <taxon>Ascomycota</taxon>
        <taxon>Pezizomycotina</taxon>
        <taxon>Sordariomycetes</taxon>
        <taxon>Xylariomycetidae</taxon>
        <taxon>Xylariales</taxon>
        <taxon>Hypoxylaceae</taxon>
        <taxon>Hypoxylon</taxon>
    </lineage>
</organism>
<comment type="caution">
    <text evidence="1">The sequence shown here is derived from an EMBL/GenBank/DDBJ whole genome shotgun (WGS) entry which is preliminary data.</text>
</comment>
<proteinExistence type="predicted"/>
<dbReference type="EMBL" id="MU394441">
    <property type="protein sequence ID" value="KAI6080476.1"/>
    <property type="molecule type" value="Genomic_DNA"/>
</dbReference>
<sequence>MTTPMSVSPTTLANMPLTESHQEPASAIAKRPHTNDNMSESMEIIAQADMDYKKIAKELEKFSITPAAGTKPKPTTGTKPKPAAITSESDEEGTYERKTNLDPKLGTELGRVLHNFLPLKDLFDRGEATYYDILGVSLNSKTKEIKRARNERAMQFHDDKNRHEGARICYDLIEKAYDTLKDSGTRKAYDNMLQREGRYKVAKVDDINRPDFAPNAFLVTSPTDDDSFSDGDLPPTDSSRIVLHPPSAKVERLLNKATQYVRQYLQGGDEAKEYIKKTNRLIQEHNIAQAISIDAYNINLQQLDQLRQNLAQVSKRLSEKKIDDARVLSMGMVASFSALCAESKWPSTWPDIATEILSTLFTRFESTREMNSPSRKNKSDLGLIRGQDDVSMVDALDNYGEDVIMSDAGIFSKDVFQPSRRRISNLMTALVEPGKTLGGQKILGYLLWPNGGCTFIVATEGANPITWVPGKEVGETVKDAYKSLPSEQKNNIRDHMTTYGDEITAVTGYACKGSNKDDIPPGVAQCLLKSGRKLLITFKNLQPVVGGKIKAKEMILDFYKRNKLPLPFIRLPPALRGISKATLCQIAFRNYHADFPPQLYDTNPRKQLSFEPRYDDTENMKRLRRRPSVQNSPIYSSAWSMKDDSDEDGRYPAALQQRNYQRKLPGRNDAPRYDTTASYYPEQLGSRPNYNGVKDMGLLQYHPRVRGGSYQRPRWSMRSDNVINSSTDDEDEDMEYPLSPQRRHIRW</sequence>
<accession>A0ACC0CJ54</accession>
<name>A0ACC0CJ54_9PEZI</name>
<protein>
    <submittedName>
        <fullName evidence="1">Uncharacterized protein</fullName>
    </submittedName>
</protein>
<reference evidence="1 2" key="1">
    <citation type="journal article" date="2022" name="New Phytol.">
        <title>Ecological generalism drives hyperdiversity of secondary metabolite gene clusters in xylarialean endophytes.</title>
        <authorList>
            <person name="Franco M.E.E."/>
            <person name="Wisecaver J.H."/>
            <person name="Arnold A.E."/>
            <person name="Ju Y.M."/>
            <person name="Slot J.C."/>
            <person name="Ahrendt S."/>
            <person name="Moore L.P."/>
            <person name="Eastman K.E."/>
            <person name="Scott K."/>
            <person name="Konkel Z."/>
            <person name="Mondo S.J."/>
            <person name="Kuo A."/>
            <person name="Hayes R.D."/>
            <person name="Haridas S."/>
            <person name="Andreopoulos B."/>
            <person name="Riley R."/>
            <person name="LaButti K."/>
            <person name="Pangilinan J."/>
            <person name="Lipzen A."/>
            <person name="Amirebrahimi M."/>
            <person name="Yan J."/>
            <person name="Adam C."/>
            <person name="Keymanesh K."/>
            <person name="Ng V."/>
            <person name="Louie K."/>
            <person name="Northen T."/>
            <person name="Drula E."/>
            <person name="Henrissat B."/>
            <person name="Hsieh H.M."/>
            <person name="Youens-Clark K."/>
            <person name="Lutzoni F."/>
            <person name="Miadlikowska J."/>
            <person name="Eastwood D.C."/>
            <person name="Hamelin R.C."/>
            <person name="Grigoriev I.V."/>
            <person name="U'Ren J.M."/>
        </authorList>
    </citation>
    <scope>NUCLEOTIDE SEQUENCE [LARGE SCALE GENOMIC DNA]</scope>
    <source>
        <strain evidence="1 2">ER1909</strain>
    </source>
</reference>
<gene>
    <name evidence="1" type="ORF">F4821DRAFT_276022</name>
</gene>
<evidence type="ECO:0000313" key="2">
    <source>
        <dbReference type="Proteomes" id="UP001497680"/>
    </source>
</evidence>